<evidence type="ECO:0000313" key="5">
    <source>
        <dbReference type="Proteomes" id="UP000676386"/>
    </source>
</evidence>
<evidence type="ECO:0000259" key="3">
    <source>
        <dbReference type="Pfam" id="PF16344"/>
    </source>
</evidence>
<feature type="domain" description="FecR protein" evidence="2">
    <location>
        <begin position="199"/>
        <end position="291"/>
    </location>
</feature>
<keyword evidence="1" id="KW-1133">Transmembrane helix</keyword>
<comment type="caution">
    <text evidence="4">The sequence shown here is derived from an EMBL/GenBank/DDBJ whole genome shotgun (WGS) entry which is preliminary data.</text>
</comment>
<name>A0ABS5IYY9_9BACT</name>
<dbReference type="Gene3D" id="3.55.50.30">
    <property type="match status" value="1"/>
</dbReference>
<sequence length="401" mass="44232">MKNNNEESFERLLLGFRDQSLTDQEITAFFDLLQLPENQVLLGEAIENDLENRLISGLSHERQSSDAYEALTRIMDRRDEQKRELPGVSWLKWAAAASIAILVGLTGAFLFLGHQTKKGIAEKTPGKFMQDVAAPSSSRAILTLANGQKIALDSAHSGALAMQGQTNVVKLKDGEIAYRNSGTNTGLQYNILTVPRGSKIAAITLSDGTTVWVNAGSSLKYPVAFTGTERNVEINGEAYFEVSKNPHMPFTVKFNTSSGEEGKIRVLGTHFNVNAYGEEATRKITLLEGAIQVSKGKETSVVKPGEQVRVSDRMELVNNADINGAVAWKNGRFLYNSVPLDQIMRQISRSYDLELVYEDTISYKYTLNILQNVPVSKLLKFIELSGGVHFVIDGKKIIISQ</sequence>
<gene>
    <name evidence="4" type="ORF">KE626_12760</name>
</gene>
<dbReference type="PANTHER" id="PTHR30273">
    <property type="entry name" value="PERIPLASMIC SIGNAL SENSOR AND SIGMA FACTOR ACTIVATOR FECR-RELATED"/>
    <property type="match status" value="1"/>
</dbReference>
<dbReference type="Pfam" id="PF04773">
    <property type="entry name" value="FecR"/>
    <property type="match status" value="1"/>
</dbReference>
<reference evidence="4 5" key="1">
    <citation type="submission" date="2021-04" db="EMBL/GenBank/DDBJ databases">
        <title>Chitinophaga sp. nov., isolated from the rhizosphere soil.</title>
        <authorList>
            <person name="He S."/>
        </authorList>
    </citation>
    <scope>NUCLEOTIDE SEQUENCE [LARGE SCALE GENOMIC DNA]</scope>
    <source>
        <strain evidence="4 5">2R12</strain>
    </source>
</reference>
<evidence type="ECO:0000259" key="2">
    <source>
        <dbReference type="Pfam" id="PF04773"/>
    </source>
</evidence>
<protein>
    <submittedName>
        <fullName evidence="4">FecR domain-containing protein</fullName>
    </submittedName>
</protein>
<organism evidence="4 5">
    <name type="scientific">Chitinophaga hostae</name>
    <dbReference type="NCBI Taxonomy" id="2831022"/>
    <lineage>
        <taxon>Bacteria</taxon>
        <taxon>Pseudomonadati</taxon>
        <taxon>Bacteroidota</taxon>
        <taxon>Chitinophagia</taxon>
        <taxon>Chitinophagales</taxon>
        <taxon>Chitinophagaceae</taxon>
        <taxon>Chitinophaga</taxon>
    </lineage>
</organism>
<feature type="transmembrane region" description="Helical" evidence="1">
    <location>
        <begin position="93"/>
        <end position="113"/>
    </location>
</feature>
<evidence type="ECO:0000256" key="1">
    <source>
        <dbReference type="SAM" id="Phobius"/>
    </source>
</evidence>
<keyword evidence="5" id="KW-1185">Reference proteome</keyword>
<dbReference type="EMBL" id="JAGTXB010000005">
    <property type="protein sequence ID" value="MBS0028181.1"/>
    <property type="molecule type" value="Genomic_DNA"/>
</dbReference>
<dbReference type="InterPro" id="IPR006860">
    <property type="entry name" value="FecR"/>
</dbReference>
<proteinExistence type="predicted"/>
<evidence type="ECO:0000313" key="4">
    <source>
        <dbReference type="EMBL" id="MBS0028181.1"/>
    </source>
</evidence>
<feature type="domain" description="Protein FecR C-terminal" evidence="3">
    <location>
        <begin position="332"/>
        <end position="399"/>
    </location>
</feature>
<dbReference type="RefSeq" id="WP_211973290.1">
    <property type="nucleotide sequence ID" value="NZ_CBFHAM010000111.1"/>
</dbReference>
<keyword evidence="1" id="KW-0812">Transmembrane</keyword>
<dbReference type="Pfam" id="PF16344">
    <property type="entry name" value="FecR_C"/>
    <property type="match status" value="1"/>
</dbReference>
<keyword evidence="1" id="KW-0472">Membrane</keyword>
<dbReference type="InterPro" id="IPR032508">
    <property type="entry name" value="FecR_C"/>
</dbReference>
<accession>A0ABS5IYY9</accession>
<dbReference type="Proteomes" id="UP000676386">
    <property type="component" value="Unassembled WGS sequence"/>
</dbReference>
<dbReference type="InterPro" id="IPR012373">
    <property type="entry name" value="Ferrdict_sens_TM"/>
</dbReference>
<dbReference type="PANTHER" id="PTHR30273:SF2">
    <property type="entry name" value="PROTEIN FECR"/>
    <property type="match status" value="1"/>
</dbReference>
<dbReference type="Gene3D" id="2.60.120.1440">
    <property type="match status" value="1"/>
</dbReference>